<dbReference type="Gene3D" id="3.20.20.370">
    <property type="entry name" value="Glycoside hydrolase/deacetylase"/>
    <property type="match status" value="1"/>
</dbReference>
<reference evidence="1 2" key="1">
    <citation type="submission" date="2023-03" db="EMBL/GenBank/DDBJ databases">
        <title>Draft genome sequence of Thalassotalea eurytherma JCM 18482T.</title>
        <authorList>
            <person name="Sawabe T."/>
        </authorList>
    </citation>
    <scope>NUCLEOTIDE SEQUENCE [LARGE SCALE GENOMIC DNA]</scope>
    <source>
        <strain evidence="1 2">JCM 18482</strain>
    </source>
</reference>
<dbReference type="Proteomes" id="UP001157133">
    <property type="component" value="Unassembled WGS sequence"/>
</dbReference>
<protein>
    <recommendedName>
        <fullName evidence="3">WalW protein</fullName>
    </recommendedName>
</protein>
<dbReference type="EMBL" id="BSSU01000007">
    <property type="protein sequence ID" value="GLX82111.1"/>
    <property type="molecule type" value="Genomic_DNA"/>
</dbReference>
<dbReference type="CDD" id="cd10935">
    <property type="entry name" value="CE4_WalW"/>
    <property type="match status" value="1"/>
</dbReference>
<comment type="caution">
    <text evidence="1">The sequence shown here is derived from an EMBL/GenBank/DDBJ whole genome shotgun (WGS) entry which is preliminary data.</text>
</comment>
<sequence>MDKPKVFFVLSVDTEEEWDWSGPFPNDNFCVDNTKELPAFQNFCQELQIKPTYLVDYPVANDEYASQVLKSFGSDNCEIGAHLHPWANPPFFNETSDFTSHVINLSVEQTKQKLNQLIEKIEANIGVEPKSFRTGRWGINGDVLKLLIDQGIDVDTSIYPLYVNDHFTCENASRVPYWPDFQNTNEAGEQRDIFEIPVTCGFNRSSTSLAQKLHKLCEKPPFNWLRINGLLWHTLILRKLYLSPELCSENDMVRLVKSKLKNNHSVFHMYLHSSSLIERVTGLNNEPHARELICKRIQHVVQYLTSVADVEFCTLSQVKASMTTGRA</sequence>
<evidence type="ECO:0008006" key="3">
    <source>
        <dbReference type="Google" id="ProtNLM"/>
    </source>
</evidence>
<dbReference type="RefSeq" id="WP_284207465.1">
    <property type="nucleotide sequence ID" value="NZ_BSSU01000007.1"/>
</dbReference>
<name>A0ABQ6H5G3_9GAMM</name>
<evidence type="ECO:0000313" key="1">
    <source>
        <dbReference type="EMBL" id="GLX82111.1"/>
    </source>
</evidence>
<dbReference type="SUPFAM" id="SSF88713">
    <property type="entry name" value="Glycoside hydrolase/deacetylase"/>
    <property type="match status" value="1"/>
</dbReference>
<proteinExistence type="predicted"/>
<gene>
    <name evidence="1" type="ORF">theurythT_15630</name>
</gene>
<dbReference type="InterPro" id="IPR011330">
    <property type="entry name" value="Glyco_hydro/deAcase_b/a-brl"/>
</dbReference>
<organism evidence="1 2">
    <name type="scientific">Thalassotalea eurytherma</name>
    <dbReference type="NCBI Taxonomy" id="1144278"/>
    <lineage>
        <taxon>Bacteria</taxon>
        <taxon>Pseudomonadati</taxon>
        <taxon>Pseudomonadota</taxon>
        <taxon>Gammaproteobacteria</taxon>
        <taxon>Alteromonadales</taxon>
        <taxon>Colwelliaceae</taxon>
        <taxon>Thalassotalea</taxon>
    </lineage>
</organism>
<evidence type="ECO:0000313" key="2">
    <source>
        <dbReference type="Proteomes" id="UP001157133"/>
    </source>
</evidence>
<keyword evidence="2" id="KW-1185">Reference proteome</keyword>
<accession>A0ABQ6H5G3</accession>